<organism evidence="4 5">
    <name type="scientific">Lactococcus lactis</name>
    <dbReference type="NCBI Taxonomy" id="1358"/>
    <lineage>
        <taxon>Bacteria</taxon>
        <taxon>Bacillati</taxon>
        <taxon>Bacillota</taxon>
        <taxon>Bacilli</taxon>
        <taxon>Lactobacillales</taxon>
        <taxon>Streptococcaceae</taxon>
        <taxon>Lactococcus</taxon>
    </lineage>
</organism>
<dbReference type="Gene3D" id="3.40.30.10">
    <property type="entry name" value="Glutaredoxin"/>
    <property type="match status" value="1"/>
</dbReference>
<dbReference type="Proteomes" id="UP001152614">
    <property type="component" value="Unassembled WGS sequence"/>
</dbReference>
<evidence type="ECO:0000256" key="2">
    <source>
        <dbReference type="ARBA" id="ARBA00023284"/>
    </source>
</evidence>
<dbReference type="AlphaFoldDB" id="A0A9X4NPK8"/>
<dbReference type="SUPFAM" id="SSF52833">
    <property type="entry name" value="Thioredoxin-like"/>
    <property type="match status" value="1"/>
</dbReference>
<dbReference type="EMBL" id="JAOWLY010000006">
    <property type="protein sequence ID" value="MDG4983926.1"/>
    <property type="molecule type" value="Genomic_DNA"/>
</dbReference>
<dbReference type="PROSITE" id="PS51353">
    <property type="entry name" value="ARSC"/>
    <property type="match status" value="1"/>
</dbReference>
<reference evidence="4" key="2">
    <citation type="journal article" date="2023" name="Food Microbiol.">
        <title>Evaluation of the fermentation potential of lactic acid bacteria isolated from herbs, fruits and vegetables as starter cultures in nut-based milk alternatives.</title>
        <authorList>
            <person name="Huang W."/>
            <person name="Dong A."/>
            <person name="Pham H.T."/>
            <person name="Zhou C."/>
            <person name="Huo Z."/>
            <person name="Watjen A.P."/>
            <person name="Prakash S."/>
            <person name="Bang-Berthelsen C.H."/>
            <person name="Turner M.S."/>
        </authorList>
    </citation>
    <scope>NUCLEOTIDE SEQUENCE</scope>
    <source>
        <strain evidence="4">3</strain>
    </source>
</reference>
<dbReference type="InterPro" id="IPR036249">
    <property type="entry name" value="Thioredoxin-like_sf"/>
</dbReference>
<keyword evidence="1" id="KW-1015">Disulfide bond</keyword>
<comment type="similarity">
    <text evidence="3">Belongs to the ArsC family.</text>
</comment>
<dbReference type="NCBIfam" id="TIGR01617">
    <property type="entry name" value="arsC_related"/>
    <property type="match status" value="1"/>
</dbReference>
<gene>
    <name evidence="4" type="ORF">OGZ51_07195</name>
</gene>
<dbReference type="InterPro" id="IPR006660">
    <property type="entry name" value="Arsenate_reductase-like"/>
</dbReference>
<sequence length="132" mass="15592">MIRFYSSFSSSSSRKARHWLTNHKLEFLEIKINSHHFTDIEIKHILSLTESGTDDIISKHCNGYKNIAPFLNDLTLNELVDKINQSPSLLKRPLLIDDKRLQVGFNEEQLRKFLPRDFRHAEKENFLNRIDI</sequence>
<evidence type="ECO:0000313" key="4">
    <source>
        <dbReference type="EMBL" id="MDG4983926.1"/>
    </source>
</evidence>
<dbReference type="PANTHER" id="PTHR30041">
    <property type="entry name" value="ARSENATE REDUCTASE"/>
    <property type="match status" value="1"/>
</dbReference>
<dbReference type="Pfam" id="PF03960">
    <property type="entry name" value="ArsC"/>
    <property type="match status" value="1"/>
</dbReference>
<comment type="caution">
    <text evidence="4">The sequence shown here is derived from an EMBL/GenBank/DDBJ whole genome shotgun (WGS) entry which is preliminary data.</text>
</comment>
<accession>A0A9X4NPK8</accession>
<name>A0A9X4NPK8_9LACT</name>
<evidence type="ECO:0000256" key="1">
    <source>
        <dbReference type="ARBA" id="ARBA00023157"/>
    </source>
</evidence>
<reference evidence="4" key="1">
    <citation type="submission" date="2022-10" db="EMBL/GenBank/DDBJ databases">
        <authorList>
            <person name="Turner M.S."/>
            <person name="Huang W."/>
        </authorList>
    </citation>
    <scope>NUCLEOTIDE SEQUENCE</scope>
    <source>
        <strain evidence="4">3</strain>
    </source>
</reference>
<dbReference type="RefSeq" id="WP_201179330.1">
    <property type="nucleotide sequence ID" value="NZ_CP117409.1"/>
</dbReference>
<dbReference type="InterPro" id="IPR006504">
    <property type="entry name" value="Tscrpt_reg_Spx/MgsR"/>
</dbReference>
<dbReference type="CDD" id="cd03032">
    <property type="entry name" value="ArsC_Spx"/>
    <property type="match status" value="1"/>
</dbReference>
<evidence type="ECO:0000313" key="5">
    <source>
        <dbReference type="Proteomes" id="UP001152614"/>
    </source>
</evidence>
<dbReference type="NCBIfam" id="NF002459">
    <property type="entry name" value="PRK01655.1"/>
    <property type="match status" value="1"/>
</dbReference>
<keyword evidence="2" id="KW-0676">Redox-active center</keyword>
<evidence type="ECO:0000256" key="3">
    <source>
        <dbReference type="PROSITE-ProRule" id="PRU01282"/>
    </source>
</evidence>
<proteinExistence type="inferred from homology"/>
<protein>
    <submittedName>
        <fullName evidence="4">Spx/MgsR family RNA polymerase-binding regulatory protein</fullName>
    </submittedName>
</protein>
<dbReference type="PANTHER" id="PTHR30041:SF7">
    <property type="entry name" value="GLOBAL TRANSCRIPTIONAL REGULATOR SPX"/>
    <property type="match status" value="1"/>
</dbReference>